<protein>
    <recommendedName>
        <fullName evidence="3">Rad51-like C-terminal domain-containing protein</fullName>
    </recommendedName>
</protein>
<sequence length="334" mass="36414">MRLGAIPELPNAIAKSLEEHGIKTDAIFLSMAPLDILRKLPLGSISLGEINRCKEIVARVSAAPGQSASSLLKSVPQKPSSMNVELPLSLEPVQSYFSPHTDKVVELSGDRNSRKSEFILNIVLRYLTTNACSIVHWVDTTGDFSTTKASNILKQFGLDKENNCLERIQVSLALEVEQLYDILDGLATSLEAEDGISATGYLVVDNVTALYGPLLSVASSQGHALMVDLMRRLRIIAQTHLITVIVINDSISNFQDPAKSIRKPALGPSFTFLTDATLWMSDPRLVTKSPGATYHNEKSDYINYLLEVTKSSFGITGAAGSFSLWSGLYMLPDK</sequence>
<dbReference type="GO" id="GO:0042148">
    <property type="term" value="P:DNA strand invasion"/>
    <property type="evidence" value="ECO:0007669"/>
    <property type="project" value="TreeGrafter"/>
</dbReference>
<dbReference type="GO" id="GO:0003697">
    <property type="term" value="F:single-stranded DNA binding"/>
    <property type="evidence" value="ECO:0007669"/>
    <property type="project" value="TreeGrafter"/>
</dbReference>
<dbReference type="GO" id="GO:0000400">
    <property type="term" value="F:four-way junction DNA binding"/>
    <property type="evidence" value="ECO:0007669"/>
    <property type="project" value="TreeGrafter"/>
</dbReference>
<accession>A0A8H7F1U9</accession>
<dbReference type="InterPro" id="IPR013632">
    <property type="entry name" value="Rad51_C"/>
</dbReference>
<feature type="domain" description="Rad51-like C-terminal" evidence="3">
    <location>
        <begin position="135"/>
        <end position="259"/>
    </location>
</feature>
<keyword evidence="2" id="KW-0539">Nucleus</keyword>
<dbReference type="Proteomes" id="UP000629468">
    <property type="component" value="Unassembled WGS sequence"/>
</dbReference>
<dbReference type="AlphaFoldDB" id="A0A8H7F1U9"/>
<evidence type="ECO:0000259" key="3">
    <source>
        <dbReference type="Pfam" id="PF08423"/>
    </source>
</evidence>
<dbReference type="SUPFAM" id="SSF52540">
    <property type="entry name" value="P-loop containing nucleoside triphosphate hydrolases"/>
    <property type="match status" value="1"/>
</dbReference>
<evidence type="ECO:0000313" key="4">
    <source>
        <dbReference type="EMBL" id="KAF7773362.1"/>
    </source>
</evidence>
<dbReference type="GO" id="GO:0008094">
    <property type="term" value="F:ATP-dependent activity, acting on DNA"/>
    <property type="evidence" value="ECO:0007669"/>
    <property type="project" value="TreeGrafter"/>
</dbReference>
<dbReference type="GO" id="GO:0000724">
    <property type="term" value="P:double-strand break repair via homologous recombination"/>
    <property type="evidence" value="ECO:0007669"/>
    <property type="project" value="TreeGrafter"/>
</dbReference>
<evidence type="ECO:0000256" key="2">
    <source>
        <dbReference type="ARBA" id="ARBA00023242"/>
    </source>
</evidence>
<dbReference type="GO" id="GO:0005815">
    <property type="term" value="C:microtubule organizing center"/>
    <property type="evidence" value="ECO:0007669"/>
    <property type="project" value="TreeGrafter"/>
</dbReference>
<dbReference type="InterPro" id="IPR027417">
    <property type="entry name" value="P-loop_NTPase"/>
</dbReference>
<dbReference type="Gene3D" id="3.40.50.300">
    <property type="entry name" value="P-loop containing nucleotide triphosphate hydrolases"/>
    <property type="match status" value="1"/>
</dbReference>
<dbReference type="PANTHER" id="PTHR46457">
    <property type="entry name" value="DNA REPAIR PROTEIN RAD51 HOMOLOG 4"/>
    <property type="match status" value="1"/>
</dbReference>
<comment type="subcellular location">
    <subcellularLocation>
        <location evidence="1">Nucleus</location>
    </subcellularLocation>
</comment>
<dbReference type="GO" id="GO:0007131">
    <property type="term" value="P:reciprocal meiotic recombination"/>
    <property type="evidence" value="ECO:0007669"/>
    <property type="project" value="TreeGrafter"/>
</dbReference>
<dbReference type="GO" id="GO:0033063">
    <property type="term" value="C:Rad51B-Rad51C-Rad51D-XRCC2 complex"/>
    <property type="evidence" value="ECO:0007669"/>
    <property type="project" value="TreeGrafter"/>
</dbReference>
<reference evidence="4 5" key="1">
    <citation type="journal article" name="Sci. Rep.">
        <title>Telomere-to-telomere assembled and centromere annotated genomes of the two main subspecies of the button mushroom Agaricus bisporus reveal especially polymorphic chromosome ends.</title>
        <authorList>
            <person name="Sonnenberg A.S.M."/>
            <person name="Sedaghat-Telgerd N."/>
            <person name="Lavrijssen B."/>
            <person name="Ohm R.A."/>
            <person name="Hendrickx P.M."/>
            <person name="Scholtmeijer K."/>
            <person name="Baars J.J.P."/>
            <person name="van Peer A."/>
        </authorList>
    </citation>
    <scope>NUCLEOTIDE SEQUENCE [LARGE SCALE GENOMIC DNA]</scope>
    <source>
        <strain evidence="4 5">H119_p4</strain>
    </source>
</reference>
<proteinExistence type="predicted"/>
<dbReference type="EMBL" id="JABXXO010000007">
    <property type="protein sequence ID" value="KAF7773362.1"/>
    <property type="molecule type" value="Genomic_DNA"/>
</dbReference>
<dbReference type="Pfam" id="PF08423">
    <property type="entry name" value="Rad51"/>
    <property type="match status" value="1"/>
</dbReference>
<dbReference type="GO" id="GO:0000723">
    <property type="term" value="P:telomere maintenance"/>
    <property type="evidence" value="ECO:0007669"/>
    <property type="project" value="TreeGrafter"/>
</dbReference>
<dbReference type="GO" id="GO:0005657">
    <property type="term" value="C:replication fork"/>
    <property type="evidence" value="ECO:0007669"/>
    <property type="project" value="TreeGrafter"/>
</dbReference>
<organism evidence="4 5">
    <name type="scientific">Agaricus bisporus var. burnettii</name>
    <dbReference type="NCBI Taxonomy" id="192524"/>
    <lineage>
        <taxon>Eukaryota</taxon>
        <taxon>Fungi</taxon>
        <taxon>Dikarya</taxon>
        <taxon>Basidiomycota</taxon>
        <taxon>Agaricomycotina</taxon>
        <taxon>Agaricomycetes</taxon>
        <taxon>Agaricomycetidae</taxon>
        <taxon>Agaricales</taxon>
        <taxon>Agaricineae</taxon>
        <taxon>Agaricaceae</taxon>
        <taxon>Agaricus</taxon>
    </lineage>
</organism>
<comment type="caution">
    <text evidence="4">The sequence shown here is derived from an EMBL/GenBank/DDBJ whole genome shotgun (WGS) entry which is preliminary data.</text>
</comment>
<name>A0A8H7F1U9_AGABI</name>
<evidence type="ECO:0000256" key="1">
    <source>
        <dbReference type="ARBA" id="ARBA00004123"/>
    </source>
</evidence>
<evidence type="ECO:0000313" key="5">
    <source>
        <dbReference type="Proteomes" id="UP000629468"/>
    </source>
</evidence>
<gene>
    <name evidence="4" type="ORF">Agabi119p4_5529</name>
</gene>
<dbReference type="PANTHER" id="PTHR46457:SF1">
    <property type="entry name" value="DNA REPAIR PROTEIN RAD51 HOMOLOG 4"/>
    <property type="match status" value="1"/>
</dbReference>
<dbReference type="InterPro" id="IPR051988">
    <property type="entry name" value="HRR_RAD51_Paralog"/>
</dbReference>